<dbReference type="Pfam" id="PF04515">
    <property type="entry name" value="Choline_transpo"/>
    <property type="match status" value="1"/>
</dbReference>
<comment type="similarity">
    <text evidence="2 7">Belongs to the CTL (choline transporter-like) family.</text>
</comment>
<evidence type="ECO:0000313" key="10">
    <source>
        <dbReference type="Proteomes" id="UP001212841"/>
    </source>
</evidence>
<dbReference type="EMBL" id="JADGJD010000892">
    <property type="protein sequence ID" value="KAJ3047837.1"/>
    <property type="molecule type" value="Genomic_DNA"/>
</dbReference>
<dbReference type="InterPro" id="IPR007603">
    <property type="entry name" value="Choline_transptr-like"/>
</dbReference>
<evidence type="ECO:0000256" key="8">
    <source>
        <dbReference type="SAM" id="MobiDB-lite"/>
    </source>
</evidence>
<feature type="transmembrane region" description="Helical" evidence="7">
    <location>
        <begin position="593"/>
        <end position="615"/>
    </location>
</feature>
<feature type="transmembrane region" description="Helical" evidence="7">
    <location>
        <begin position="559"/>
        <end position="581"/>
    </location>
</feature>
<comment type="function">
    <text evidence="7">Probably involved in transport through the plasma membrane.</text>
</comment>
<keyword evidence="6" id="KW-0325">Glycoprotein</keyword>
<accession>A0AAD5S6S4</accession>
<comment type="subcellular location">
    <subcellularLocation>
        <location evidence="7">Cell membrane</location>
        <topology evidence="7">Multi-pass membrane protein</topology>
    </subcellularLocation>
    <subcellularLocation>
        <location evidence="1">Membrane</location>
        <topology evidence="1">Multi-pass membrane protein</topology>
    </subcellularLocation>
</comment>
<sequence>MGKRQPEVEPDTHDDNPIPKPKRRRCRDVFWLILFMLVMVGMIVITAYAIKYGDERRLLYGRDSEGNLCGASIGVDSSRDLSTQTELFYFDLGDFDTYKRCISACPNATISVVCKYDVSTEGKNPTEIQQMVSDGYCAVTLDSRSVMNRCVPNLLLKYMDEAAREMSYNAAEAANITMSNTTTSQWGKLISSDFNARSVATMVFQDVYSVWWIMLVCCGASLILSFLWFTFLQWFGAFIIYVTVILLLGSSWAVAAYLLYNYYRIKIVHQALIGTGFGVIDAGLYNEKTLLGLGIAFAIIALILTLIICCSGKRIRLAIQIIKESSRALQSLPFIFIFPLLKYLLLLAIMAASVWIFALLSTSGEIIAQELTYSVRNESLSASNQLQQFNIPGKAFNGTITLQYLQIYYVFGFLWAYNFIIACSQCTMAGAVASWYWARDKKALPRFPLIKSLGRVLRYHLGSMALGSLIIALVQLVRLIVLEMMKRVKRSQNKAAIMCLSCLQCCLGIFEKFLRMINKNAYIEIAVYGYSFCTAARLALEIIARNAFRVFIITRIGNFFVFLGKLTICFLTVLLGLGLMSWYQQTDEPASNWAIPLILILVFAYITATGFMSIFQMAISTIFLSFCEDSERNDGSPQRPYYMSDSLRAFVDKHKFEQPKV</sequence>
<feature type="transmembrane region" description="Helical" evidence="7">
    <location>
        <begin position="414"/>
        <end position="438"/>
    </location>
</feature>
<feature type="transmembrane region" description="Helical" evidence="7">
    <location>
        <begin position="291"/>
        <end position="311"/>
    </location>
</feature>
<feature type="region of interest" description="Disordered" evidence="8">
    <location>
        <begin position="1"/>
        <end position="20"/>
    </location>
</feature>
<evidence type="ECO:0000256" key="6">
    <source>
        <dbReference type="ARBA" id="ARBA00023180"/>
    </source>
</evidence>
<keyword evidence="5 7" id="KW-0472">Membrane</keyword>
<dbReference type="PANTHER" id="PTHR12385">
    <property type="entry name" value="CHOLINE TRANSPORTER-LIKE (SLC FAMILY 44)"/>
    <property type="match status" value="1"/>
</dbReference>
<reference evidence="9" key="1">
    <citation type="submission" date="2020-05" db="EMBL/GenBank/DDBJ databases">
        <title>Phylogenomic resolution of chytrid fungi.</title>
        <authorList>
            <person name="Stajich J.E."/>
            <person name="Amses K."/>
            <person name="Simmons R."/>
            <person name="Seto K."/>
            <person name="Myers J."/>
            <person name="Bonds A."/>
            <person name="Quandt C.A."/>
            <person name="Barry K."/>
            <person name="Liu P."/>
            <person name="Grigoriev I."/>
            <person name="Longcore J.E."/>
            <person name="James T.Y."/>
        </authorList>
    </citation>
    <scope>NUCLEOTIDE SEQUENCE</scope>
    <source>
        <strain evidence="9">JEL0318</strain>
    </source>
</reference>
<keyword evidence="3 7" id="KW-0812">Transmembrane</keyword>
<comment type="caution">
    <text evidence="9">The sequence shown here is derived from an EMBL/GenBank/DDBJ whole genome shotgun (WGS) entry which is preliminary data.</text>
</comment>
<evidence type="ECO:0000256" key="4">
    <source>
        <dbReference type="ARBA" id="ARBA00022989"/>
    </source>
</evidence>
<dbReference type="GO" id="GO:0005886">
    <property type="term" value="C:plasma membrane"/>
    <property type="evidence" value="ECO:0007669"/>
    <property type="project" value="UniProtKB-SubCell"/>
</dbReference>
<evidence type="ECO:0000256" key="3">
    <source>
        <dbReference type="ARBA" id="ARBA00022692"/>
    </source>
</evidence>
<dbReference type="GO" id="GO:0022857">
    <property type="term" value="F:transmembrane transporter activity"/>
    <property type="evidence" value="ECO:0007669"/>
    <property type="project" value="UniProtKB-UniRule"/>
</dbReference>
<evidence type="ECO:0000256" key="5">
    <source>
        <dbReference type="ARBA" id="ARBA00023136"/>
    </source>
</evidence>
<name>A0AAD5S6S4_9FUNG</name>
<feature type="transmembrane region" description="Helical" evidence="7">
    <location>
        <begin position="29"/>
        <end position="50"/>
    </location>
</feature>
<proteinExistence type="inferred from homology"/>
<dbReference type="Proteomes" id="UP001212841">
    <property type="component" value="Unassembled WGS sequence"/>
</dbReference>
<keyword evidence="4 7" id="KW-1133">Transmembrane helix</keyword>
<organism evidence="9 10">
    <name type="scientific">Rhizophlyctis rosea</name>
    <dbReference type="NCBI Taxonomy" id="64517"/>
    <lineage>
        <taxon>Eukaryota</taxon>
        <taxon>Fungi</taxon>
        <taxon>Fungi incertae sedis</taxon>
        <taxon>Chytridiomycota</taxon>
        <taxon>Chytridiomycota incertae sedis</taxon>
        <taxon>Chytridiomycetes</taxon>
        <taxon>Rhizophlyctidales</taxon>
        <taxon>Rhizophlyctidaceae</taxon>
        <taxon>Rhizophlyctis</taxon>
    </lineage>
</organism>
<feature type="transmembrane region" description="Helical" evidence="7">
    <location>
        <begin position="207"/>
        <end position="229"/>
    </location>
</feature>
<feature type="transmembrane region" description="Helical" evidence="7">
    <location>
        <begin position="459"/>
        <end position="481"/>
    </location>
</feature>
<evidence type="ECO:0000256" key="1">
    <source>
        <dbReference type="ARBA" id="ARBA00004141"/>
    </source>
</evidence>
<evidence type="ECO:0000313" key="9">
    <source>
        <dbReference type="EMBL" id="KAJ3047837.1"/>
    </source>
</evidence>
<protein>
    <recommendedName>
        <fullName evidence="7">Protein PNS1</fullName>
    </recommendedName>
</protein>
<feature type="compositionally biased region" description="Basic and acidic residues" evidence="8">
    <location>
        <begin position="1"/>
        <end position="17"/>
    </location>
</feature>
<feature type="transmembrane region" description="Helical" evidence="7">
    <location>
        <begin position="235"/>
        <end position="260"/>
    </location>
</feature>
<dbReference type="AlphaFoldDB" id="A0AAD5S6S4"/>
<evidence type="ECO:0000256" key="2">
    <source>
        <dbReference type="ARBA" id="ARBA00007168"/>
    </source>
</evidence>
<dbReference type="PANTHER" id="PTHR12385:SF14">
    <property type="entry name" value="CHOLINE TRANSPORTER-LIKE 2"/>
    <property type="match status" value="1"/>
</dbReference>
<feature type="transmembrane region" description="Helical" evidence="7">
    <location>
        <begin position="332"/>
        <end position="358"/>
    </location>
</feature>
<gene>
    <name evidence="9" type="ORF">HK097_011137</name>
</gene>
<feature type="transmembrane region" description="Helical" evidence="7">
    <location>
        <begin position="267"/>
        <end position="285"/>
    </location>
</feature>
<evidence type="ECO:0000256" key="7">
    <source>
        <dbReference type="RuleBase" id="RU368066"/>
    </source>
</evidence>
<keyword evidence="10" id="KW-1185">Reference proteome</keyword>